<evidence type="ECO:0000313" key="8">
    <source>
        <dbReference type="EMBL" id="SVB99060.1"/>
    </source>
</evidence>
<dbReference type="InterPro" id="IPR051208">
    <property type="entry name" value="Class-I_Fumarase/Tartrate_DH"/>
</dbReference>
<keyword evidence="3" id="KW-0479">Metal-binding</keyword>
<dbReference type="PANTHER" id="PTHR30389">
    <property type="entry name" value="FUMARATE HYDRATASE-RELATED"/>
    <property type="match status" value="1"/>
</dbReference>
<dbReference type="GO" id="GO:0016829">
    <property type="term" value="F:lyase activity"/>
    <property type="evidence" value="ECO:0007669"/>
    <property type="project" value="UniProtKB-KW"/>
</dbReference>
<evidence type="ECO:0000259" key="7">
    <source>
        <dbReference type="Pfam" id="PF05681"/>
    </source>
</evidence>
<dbReference type="PANTHER" id="PTHR30389:SF17">
    <property type="entry name" value="L(+)-TARTRATE DEHYDRATASE SUBUNIT ALPHA-RELATED"/>
    <property type="match status" value="1"/>
</dbReference>
<evidence type="ECO:0000256" key="2">
    <source>
        <dbReference type="ARBA" id="ARBA00022485"/>
    </source>
</evidence>
<evidence type="ECO:0000256" key="5">
    <source>
        <dbReference type="ARBA" id="ARBA00023014"/>
    </source>
</evidence>
<dbReference type="AlphaFoldDB" id="A0A382IHE2"/>
<feature type="domain" description="Fe-S hydro-lyase tartrate dehydratase alpha-type catalytic" evidence="7">
    <location>
        <begin position="16"/>
        <end position="288"/>
    </location>
</feature>
<protein>
    <recommendedName>
        <fullName evidence="7">Fe-S hydro-lyase tartrate dehydratase alpha-type catalytic domain-containing protein</fullName>
    </recommendedName>
</protein>
<reference evidence="8" key="1">
    <citation type="submission" date="2018-05" db="EMBL/GenBank/DDBJ databases">
        <authorList>
            <person name="Lanie J.A."/>
            <person name="Ng W.-L."/>
            <person name="Kazmierczak K.M."/>
            <person name="Andrzejewski T.M."/>
            <person name="Davidsen T.M."/>
            <person name="Wayne K.J."/>
            <person name="Tettelin H."/>
            <person name="Glass J.I."/>
            <person name="Rusch D."/>
            <person name="Podicherti R."/>
            <person name="Tsui H.-C.T."/>
            <person name="Winkler M.E."/>
        </authorList>
    </citation>
    <scope>NUCLEOTIDE SEQUENCE</scope>
</reference>
<keyword evidence="2" id="KW-0004">4Fe-4S</keyword>
<gene>
    <name evidence="8" type="ORF">METZ01_LOCUS251914</name>
</gene>
<accession>A0A382IHE2</accession>
<sequence length="315" mass="34336">MVSASTGISQELLYQVAYEANKRAAIVVPQDGLMAFGDAFERESKPLAAFILGRILDNAKLAVADARPMCGDTGLPRFYVKMGNEARIDGGFVALERSLRRAVADVTQDIQLRANRVHPLTRKNPGNNVGIFAPNIDYSFEPDGDWLDIISVHKGGLFGTDYRMLFPADGTDGIKRFLLDNMAEFARRGLSCPPVVVGVGLGGTKDQAVSLSKEAACLRLIGNRHPDPDVAALEVELVELANKTGFGVMGVGGDTTALDVHIEIAYTHTGGVPIAISQFCTAYRRAVARIHSDGEVEFREDPMWFTDYYRREGIE</sequence>
<evidence type="ECO:0000256" key="3">
    <source>
        <dbReference type="ARBA" id="ARBA00022723"/>
    </source>
</evidence>
<organism evidence="8">
    <name type="scientific">marine metagenome</name>
    <dbReference type="NCBI Taxonomy" id="408172"/>
    <lineage>
        <taxon>unclassified sequences</taxon>
        <taxon>metagenomes</taxon>
        <taxon>ecological metagenomes</taxon>
    </lineage>
</organism>
<name>A0A382IHE2_9ZZZZ</name>
<dbReference type="GO" id="GO:0051539">
    <property type="term" value="F:4 iron, 4 sulfur cluster binding"/>
    <property type="evidence" value="ECO:0007669"/>
    <property type="project" value="UniProtKB-KW"/>
</dbReference>
<dbReference type="NCBIfam" id="TIGR00722">
    <property type="entry name" value="ttdA_fumA_fumB"/>
    <property type="match status" value="1"/>
</dbReference>
<dbReference type="Pfam" id="PF05681">
    <property type="entry name" value="Fumerase"/>
    <property type="match status" value="1"/>
</dbReference>
<evidence type="ECO:0000256" key="6">
    <source>
        <dbReference type="ARBA" id="ARBA00023239"/>
    </source>
</evidence>
<comment type="similarity">
    <text evidence="1">Belongs to the class-I fumarase family.</text>
</comment>
<keyword evidence="6" id="KW-0456">Lyase</keyword>
<keyword evidence="4" id="KW-0408">Iron</keyword>
<keyword evidence="5" id="KW-0411">Iron-sulfur</keyword>
<evidence type="ECO:0000256" key="4">
    <source>
        <dbReference type="ARBA" id="ARBA00023004"/>
    </source>
</evidence>
<dbReference type="EMBL" id="UINC01067415">
    <property type="protein sequence ID" value="SVB99060.1"/>
    <property type="molecule type" value="Genomic_DNA"/>
</dbReference>
<dbReference type="InterPro" id="IPR004646">
    <property type="entry name" value="Fe-S_hydro-lyase_TtdA-typ_cat"/>
</dbReference>
<dbReference type="GO" id="GO:0046872">
    <property type="term" value="F:metal ion binding"/>
    <property type="evidence" value="ECO:0007669"/>
    <property type="project" value="UniProtKB-KW"/>
</dbReference>
<evidence type="ECO:0000256" key="1">
    <source>
        <dbReference type="ARBA" id="ARBA00008876"/>
    </source>
</evidence>
<proteinExistence type="inferred from homology"/>